<sequence length="346" mass="38130">MAQMLDLVPWPQDANPVHASPAILIPLEPRKVMLAGVKDHLYHPFLPTLRRMDMDTVANRLTDEHSRTTTHCSKEDFENATFTLAGVPNQRLPSLGMTELGKSLTATYRAGKMAPLMPSTNQEEWPSYTKAMDDWSHFVSTAGEFKLPRSSKKILGFSCYAVRYLKPDVTQTWRAARVYLAAMAHFPHSILGTKNPNSERSDLGTQVELVGRCSTDTRGGPAPREPAQSLSHQPIWSAAKPASAYRELPSQKRELRTAVKDYRNENTASSENGPITSDAATAQPTAASIKRGPVLCGAPRSYEQDGVGLDSDSDSYEQTKTTRFGWVIPETFPTAPVPPISSFNTL</sequence>
<evidence type="ECO:0000313" key="2">
    <source>
        <dbReference type="EMBL" id="KAJ7312084.1"/>
    </source>
</evidence>
<accession>A0A9Q0XF61</accession>
<dbReference type="EMBL" id="JAPFRF010000013">
    <property type="protein sequence ID" value="KAJ7312084.1"/>
    <property type="molecule type" value="Genomic_DNA"/>
</dbReference>
<evidence type="ECO:0000256" key="1">
    <source>
        <dbReference type="SAM" id="MobiDB-lite"/>
    </source>
</evidence>
<dbReference type="Proteomes" id="UP001142489">
    <property type="component" value="Unassembled WGS sequence"/>
</dbReference>
<organism evidence="2 3">
    <name type="scientific">Phrynocephalus forsythii</name>
    <dbReference type="NCBI Taxonomy" id="171643"/>
    <lineage>
        <taxon>Eukaryota</taxon>
        <taxon>Metazoa</taxon>
        <taxon>Chordata</taxon>
        <taxon>Craniata</taxon>
        <taxon>Vertebrata</taxon>
        <taxon>Euteleostomi</taxon>
        <taxon>Lepidosauria</taxon>
        <taxon>Squamata</taxon>
        <taxon>Bifurcata</taxon>
        <taxon>Unidentata</taxon>
        <taxon>Episquamata</taxon>
        <taxon>Toxicofera</taxon>
        <taxon>Iguania</taxon>
        <taxon>Acrodonta</taxon>
        <taxon>Agamidae</taxon>
        <taxon>Agaminae</taxon>
        <taxon>Phrynocephalus</taxon>
    </lineage>
</organism>
<keyword evidence="3" id="KW-1185">Reference proteome</keyword>
<protein>
    <submittedName>
        <fullName evidence="2">Uncharacterized protein</fullName>
    </submittedName>
</protein>
<dbReference type="AlphaFoldDB" id="A0A9Q0XF61"/>
<proteinExistence type="predicted"/>
<feature type="region of interest" description="Disordered" evidence="1">
    <location>
        <begin position="264"/>
        <end position="286"/>
    </location>
</feature>
<evidence type="ECO:0000313" key="3">
    <source>
        <dbReference type="Proteomes" id="UP001142489"/>
    </source>
</evidence>
<comment type="caution">
    <text evidence="2">The sequence shown here is derived from an EMBL/GenBank/DDBJ whole genome shotgun (WGS) entry which is preliminary data.</text>
</comment>
<name>A0A9Q0XF61_9SAUR</name>
<dbReference type="PANTHER" id="PTHR35348:SF1">
    <property type="entry name" value="TESTIS, PROSTATE AND PLACENTA-EXPRESSED PROTEIN"/>
    <property type="match status" value="1"/>
</dbReference>
<dbReference type="Pfam" id="PF22574">
    <property type="entry name" value="SPMIP8"/>
    <property type="match status" value="1"/>
</dbReference>
<feature type="compositionally biased region" description="Polar residues" evidence="1">
    <location>
        <begin position="265"/>
        <end position="286"/>
    </location>
</feature>
<dbReference type="InterPro" id="IPR034584">
    <property type="entry name" value="SPMIP8"/>
</dbReference>
<gene>
    <name evidence="2" type="ORF">JRQ81_006422</name>
</gene>
<dbReference type="PANTHER" id="PTHR35348">
    <property type="entry name" value="TESTIS, PROSTATE AND PLACENTA-EXPRESSED PROTEIN"/>
    <property type="match status" value="1"/>
</dbReference>
<dbReference type="OrthoDB" id="9970246at2759"/>
<reference evidence="2" key="1">
    <citation type="journal article" date="2023" name="DNA Res.">
        <title>Chromosome-level genome assembly of Phrynocephalus forsythii using third-generation DNA sequencing and Hi-C analysis.</title>
        <authorList>
            <person name="Qi Y."/>
            <person name="Zhao W."/>
            <person name="Zhao Y."/>
            <person name="Niu C."/>
            <person name="Cao S."/>
            <person name="Zhang Y."/>
        </authorList>
    </citation>
    <scope>NUCLEOTIDE SEQUENCE</scope>
    <source>
        <tissue evidence="2">Muscle</tissue>
    </source>
</reference>